<comment type="caution">
    <text evidence="1">The sequence shown here is derived from an EMBL/GenBank/DDBJ whole genome shotgun (WGS) entry which is preliminary data.</text>
</comment>
<evidence type="ECO:0000313" key="2">
    <source>
        <dbReference type="Proteomes" id="UP000324222"/>
    </source>
</evidence>
<sequence length="74" mass="8346">MEFVVEHGSKDREWLGKLGGVRSQPDSIHTTPLSLVNFHQGRQCTTSYTGCAALVAWRRCKHFFVSLPKTLLNT</sequence>
<reference evidence="1 2" key="1">
    <citation type="submission" date="2019-05" db="EMBL/GenBank/DDBJ databases">
        <title>Another draft genome of Portunus trituberculatus and its Hox gene families provides insights of decapod evolution.</title>
        <authorList>
            <person name="Jeong J.-H."/>
            <person name="Song I."/>
            <person name="Kim S."/>
            <person name="Choi T."/>
            <person name="Kim D."/>
            <person name="Ryu S."/>
            <person name="Kim W."/>
        </authorList>
    </citation>
    <scope>NUCLEOTIDE SEQUENCE [LARGE SCALE GENOMIC DNA]</scope>
    <source>
        <tissue evidence="1">Muscle</tissue>
    </source>
</reference>
<protein>
    <submittedName>
        <fullName evidence="1">Uncharacterized protein</fullName>
    </submittedName>
</protein>
<gene>
    <name evidence="1" type="ORF">E2C01_035182</name>
</gene>
<dbReference type="Proteomes" id="UP000324222">
    <property type="component" value="Unassembled WGS sequence"/>
</dbReference>
<proteinExistence type="predicted"/>
<name>A0A5B7F511_PORTR</name>
<dbReference type="EMBL" id="VSRR010005114">
    <property type="protein sequence ID" value="MPC41582.1"/>
    <property type="molecule type" value="Genomic_DNA"/>
</dbReference>
<accession>A0A5B7F511</accession>
<dbReference type="AlphaFoldDB" id="A0A5B7F511"/>
<organism evidence="1 2">
    <name type="scientific">Portunus trituberculatus</name>
    <name type="common">Swimming crab</name>
    <name type="synonym">Neptunus trituberculatus</name>
    <dbReference type="NCBI Taxonomy" id="210409"/>
    <lineage>
        <taxon>Eukaryota</taxon>
        <taxon>Metazoa</taxon>
        <taxon>Ecdysozoa</taxon>
        <taxon>Arthropoda</taxon>
        <taxon>Crustacea</taxon>
        <taxon>Multicrustacea</taxon>
        <taxon>Malacostraca</taxon>
        <taxon>Eumalacostraca</taxon>
        <taxon>Eucarida</taxon>
        <taxon>Decapoda</taxon>
        <taxon>Pleocyemata</taxon>
        <taxon>Brachyura</taxon>
        <taxon>Eubrachyura</taxon>
        <taxon>Portunoidea</taxon>
        <taxon>Portunidae</taxon>
        <taxon>Portuninae</taxon>
        <taxon>Portunus</taxon>
    </lineage>
</organism>
<keyword evidence="2" id="KW-1185">Reference proteome</keyword>
<evidence type="ECO:0000313" key="1">
    <source>
        <dbReference type="EMBL" id="MPC41582.1"/>
    </source>
</evidence>